<dbReference type="EMBL" id="BPPX01000020">
    <property type="protein sequence ID" value="GJC86096.1"/>
    <property type="molecule type" value="Genomic_DNA"/>
</dbReference>
<dbReference type="Proteomes" id="UP001055172">
    <property type="component" value="Unassembled WGS sequence"/>
</dbReference>
<comment type="caution">
    <text evidence="2">The sequence shown here is derived from an EMBL/GenBank/DDBJ whole genome shotgun (WGS) entry which is preliminary data.</text>
</comment>
<feature type="region of interest" description="Disordered" evidence="1">
    <location>
        <begin position="1"/>
        <end position="27"/>
    </location>
</feature>
<reference evidence="2 3" key="1">
    <citation type="submission" date="2021-07" db="EMBL/GenBank/DDBJ databases">
        <title>Genome data of Colletotrichum spaethianum.</title>
        <authorList>
            <person name="Utami Y.D."/>
            <person name="Hiruma K."/>
        </authorList>
    </citation>
    <scope>NUCLEOTIDE SEQUENCE [LARGE SCALE GENOMIC DNA]</scope>
    <source>
        <strain evidence="2 3">MAFF 242679</strain>
    </source>
</reference>
<dbReference type="AlphaFoldDB" id="A0AA37LVU4"/>
<gene>
    <name evidence="2" type="ORF">ColLi_08934</name>
</gene>
<sequence>MEMPKQQDPGAKPAKNQPLTCPYTSSEVRKAHRDLAASYQRYGPALEEYWRKLDHGQRVGAMSRMVGGGPVPQKNAFPGNLTYVFTPEWNEQDIADSKSNLLLVLLKHRSTATLTQQFLRGHSGSPGDQDFVKSLPLHKDPQTGFFIILKDDHTYGNKHRSIDYLNIIADPPLQSVLCPS</sequence>
<organism evidence="2 3">
    <name type="scientific">Colletotrichum liriopes</name>
    <dbReference type="NCBI Taxonomy" id="708192"/>
    <lineage>
        <taxon>Eukaryota</taxon>
        <taxon>Fungi</taxon>
        <taxon>Dikarya</taxon>
        <taxon>Ascomycota</taxon>
        <taxon>Pezizomycotina</taxon>
        <taxon>Sordariomycetes</taxon>
        <taxon>Hypocreomycetidae</taxon>
        <taxon>Glomerellales</taxon>
        <taxon>Glomerellaceae</taxon>
        <taxon>Colletotrichum</taxon>
        <taxon>Colletotrichum spaethianum species complex</taxon>
    </lineage>
</organism>
<name>A0AA37LVU4_9PEZI</name>
<protein>
    <submittedName>
        <fullName evidence="2">Uncharacterized protein</fullName>
    </submittedName>
</protein>
<accession>A0AA37LVU4</accession>
<proteinExistence type="predicted"/>
<evidence type="ECO:0000313" key="3">
    <source>
        <dbReference type="Proteomes" id="UP001055172"/>
    </source>
</evidence>
<evidence type="ECO:0000313" key="2">
    <source>
        <dbReference type="EMBL" id="GJC86096.1"/>
    </source>
</evidence>
<evidence type="ECO:0000256" key="1">
    <source>
        <dbReference type="SAM" id="MobiDB-lite"/>
    </source>
</evidence>
<keyword evidence="3" id="KW-1185">Reference proteome</keyword>
<feature type="compositionally biased region" description="Polar residues" evidence="1">
    <location>
        <begin position="17"/>
        <end position="26"/>
    </location>
</feature>